<comment type="caution">
    <text evidence="2">The sequence shown here is derived from an EMBL/GenBank/DDBJ whole genome shotgun (WGS) entry which is preliminary data.</text>
</comment>
<dbReference type="RefSeq" id="WP_003926010.1">
    <property type="nucleotide sequence ID" value="NZ_BCTB01000027.1"/>
</dbReference>
<accession>A0A100XG48</accession>
<feature type="transmembrane region" description="Helical" evidence="1">
    <location>
        <begin position="56"/>
        <end position="72"/>
    </location>
</feature>
<evidence type="ECO:0000313" key="2">
    <source>
        <dbReference type="EMBL" id="GAT15965.1"/>
    </source>
</evidence>
<keyword evidence="1" id="KW-0812">Transmembrane</keyword>
<dbReference type="OMA" id="ENRPADW"/>
<dbReference type="EMBL" id="BCTB01000027">
    <property type="protein sequence ID" value="GAT15965.1"/>
    <property type="molecule type" value="Genomic_DNA"/>
</dbReference>
<evidence type="ECO:0000313" key="3">
    <source>
        <dbReference type="Proteomes" id="UP000069654"/>
    </source>
</evidence>
<reference evidence="3" key="2">
    <citation type="submission" date="2016-02" db="EMBL/GenBank/DDBJ databases">
        <title>Draft genome sequence of five rapidly growing Mycobacterium species.</title>
        <authorList>
            <person name="Katahira K."/>
            <person name="Gotou Y."/>
            <person name="Iida K."/>
            <person name="Ogura Y."/>
            <person name="Hayashi T."/>
        </authorList>
    </citation>
    <scope>NUCLEOTIDE SEQUENCE [LARGE SCALE GENOMIC DNA]</scope>
    <source>
        <strain evidence="3">JCM6362</strain>
    </source>
</reference>
<proteinExistence type="predicted"/>
<feature type="transmembrane region" description="Helical" evidence="1">
    <location>
        <begin position="79"/>
        <end position="100"/>
    </location>
</feature>
<gene>
    <name evidence="2" type="ORF">RMCT_2934</name>
</gene>
<protein>
    <recommendedName>
        <fullName evidence="4">DUF1772 domain-containing protein</fullName>
    </recommendedName>
</protein>
<keyword evidence="1" id="KW-1133">Transmembrane helix</keyword>
<keyword evidence="1" id="KW-0472">Membrane</keyword>
<dbReference type="Proteomes" id="UP000069654">
    <property type="component" value="Unassembled WGS sequence"/>
</dbReference>
<dbReference type="InterPro" id="IPR013901">
    <property type="entry name" value="Anthrone_oxy"/>
</dbReference>
<dbReference type="Pfam" id="PF08592">
    <property type="entry name" value="Anthrone_oxy"/>
    <property type="match status" value="1"/>
</dbReference>
<dbReference type="STRING" id="1797.RMCT_2934"/>
<sequence>MTAAIQALAVLLAGPLVGCEIAVAVFLHPLLSRLPDDAFRAARSAGADQLGRVMPFWYAATLALLLAAAVVAPGGYPTWLIGSAAAVMVLVLVVTIAMMVPLNNRIANYPADQPAHELRQSARLWDRLHWRRVALLVIMLVLVLVGIS</sequence>
<evidence type="ECO:0008006" key="4">
    <source>
        <dbReference type="Google" id="ProtNLM"/>
    </source>
</evidence>
<feature type="transmembrane region" description="Helical" evidence="1">
    <location>
        <begin position="129"/>
        <end position="147"/>
    </location>
</feature>
<evidence type="ECO:0000256" key="1">
    <source>
        <dbReference type="SAM" id="Phobius"/>
    </source>
</evidence>
<dbReference type="OrthoDB" id="119926at2"/>
<reference evidence="2 3" key="1">
    <citation type="journal article" date="2016" name="Genome Announc.">
        <title>Draft Genome Sequences of Five Rapidly Growing Mycobacterium Species, M. thermoresistibile, M. fortuitum subsp. acetamidolyticum, M. canariasense, M. brisbanense, and M. novocastrense.</title>
        <authorList>
            <person name="Katahira K."/>
            <person name="Ogura Y."/>
            <person name="Gotoh Y."/>
            <person name="Hayashi T."/>
        </authorList>
    </citation>
    <scope>NUCLEOTIDE SEQUENCE [LARGE SCALE GENOMIC DNA]</scope>
    <source>
        <strain evidence="2 3">JCM6362</strain>
    </source>
</reference>
<name>A0A100XG48_MYCTH</name>
<organism evidence="2 3">
    <name type="scientific">Mycolicibacterium thermoresistibile</name>
    <name type="common">Mycobacterium thermoresistibile</name>
    <dbReference type="NCBI Taxonomy" id="1797"/>
    <lineage>
        <taxon>Bacteria</taxon>
        <taxon>Bacillati</taxon>
        <taxon>Actinomycetota</taxon>
        <taxon>Actinomycetes</taxon>
        <taxon>Mycobacteriales</taxon>
        <taxon>Mycobacteriaceae</taxon>
        <taxon>Mycolicibacterium</taxon>
    </lineage>
</organism>
<dbReference type="AlphaFoldDB" id="A0A100XG48"/>